<feature type="region of interest" description="Disordered" evidence="1">
    <location>
        <begin position="81"/>
        <end position="100"/>
    </location>
</feature>
<keyword evidence="3" id="KW-1185">Reference proteome</keyword>
<sequence>MDNSRFFPFCMCCTTYTNLHEISRNGWKDGWRRNAVITDNSKATVIGSLRSTAFTLLSNGLNKIVAPESFQFTNTPILEPFPRAEGNRRRGGVPVARTSE</sequence>
<protein>
    <submittedName>
        <fullName evidence="2">Uncharacterized protein</fullName>
    </submittedName>
</protein>
<evidence type="ECO:0000313" key="3">
    <source>
        <dbReference type="Proteomes" id="UP000887013"/>
    </source>
</evidence>
<dbReference type="Proteomes" id="UP000887013">
    <property type="component" value="Unassembled WGS sequence"/>
</dbReference>
<reference evidence="2" key="1">
    <citation type="submission" date="2020-08" db="EMBL/GenBank/DDBJ databases">
        <title>Multicomponent nature underlies the extraordinary mechanical properties of spider dragline silk.</title>
        <authorList>
            <person name="Kono N."/>
            <person name="Nakamura H."/>
            <person name="Mori M."/>
            <person name="Yoshida Y."/>
            <person name="Ohtoshi R."/>
            <person name="Malay A.D."/>
            <person name="Moran D.A.P."/>
            <person name="Tomita M."/>
            <person name="Numata K."/>
            <person name="Arakawa K."/>
        </authorList>
    </citation>
    <scope>NUCLEOTIDE SEQUENCE</scope>
</reference>
<gene>
    <name evidence="2" type="ORF">NPIL_92531</name>
</gene>
<proteinExistence type="predicted"/>
<name>A0A8X6P878_NEPPI</name>
<evidence type="ECO:0000256" key="1">
    <source>
        <dbReference type="SAM" id="MobiDB-lite"/>
    </source>
</evidence>
<evidence type="ECO:0000313" key="2">
    <source>
        <dbReference type="EMBL" id="GFT56733.1"/>
    </source>
</evidence>
<accession>A0A8X6P878</accession>
<organism evidence="2 3">
    <name type="scientific">Nephila pilipes</name>
    <name type="common">Giant wood spider</name>
    <name type="synonym">Nephila maculata</name>
    <dbReference type="NCBI Taxonomy" id="299642"/>
    <lineage>
        <taxon>Eukaryota</taxon>
        <taxon>Metazoa</taxon>
        <taxon>Ecdysozoa</taxon>
        <taxon>Arthropoda</taxon>
        <taxon>Chelicerata</taxon>
        <taxon>Arachnida</taxon>
        <taxon>Araneae</taxon>
        <taxon>Araneomorphae</taxon>
        <taxon>Entelegynae</taxon>
        <taxon>Araneoidea</taxon>
        <taxon>Nephilidae</taxon>
        <taxon>Nephila</taxon>
    </lineage>
</organism>
<dbReference type="EMBL" id="BMAW01066861">
    <property type="protein sequence ID" value="GFT56733.1"/>
    <property type="molecule type" value="Genomic_DNA"/>
</dbReference>
<dbReference type="AlphaFoldDB" id="A0A8X6P878"/>
<comment type="caution">
    <text evidence="2">The sequence shown here is derived from an EMBL/GenBank/DDBJ whole genome shotgun (WGS) entry which is preliminary data.</text>
</comment>